<dbReference type="InterPro" id="IPR005534">
    <property type="entry name" value="Curli_assmbl/transp-comp_CsgG"/>
</dbReference>
<feature type="signal peptide" evidence="2">
    <location>
        <begin position="1"/>
        <end position="21"/>
    </location>
</feature>
<dbReference type="GO" id="GO:0030288">
    <property type="term" value="C:outer membrane-bounded periplasmic space"/>
    <property type="evidence" value="ECO:0007669"/>
    <property type="project" value="InterPro"/>
</dbReference>
<feature type="region of interest" description="Disordered" evidence="1">
    <location>
        <begin position="372"/>
        <end position="408"/>
    </location>
</feature>
<keyword evidence="2" id="KW-0732">Signal</keyword>
<feature type="chain" id="PRO_5041313606" description="Curli production assembly/transport component CsgG" evidence="2">
    <location>
        <begin position="22"/>
        <end position="408"/>
    </location>
</feature>
<dbReference type="Pfam" id="PF03783">
    <property type="entry name" value="CsgG"/>
    <property type="match status" value="1"/>
</dbReference>
<evidence type="ECO:0000256" key="2">
    <source>
        <dbReference type="SAM" id="SignalP"/>
    </source>
</evidence>
<dbReference type="KEGG" id="pmaw:MACH26_14380"/>
<evidence type="ECO:0000313" key="3">
    <source>
        <dbReference type="EMBL" id="BDX05917.1"/>
    </source>
</evidence>
<dbReference type="Proteomes" id="UP001333710">
    <property type="component" value="Chromosome"/>
</dbReference>
<gene>
    <name evidence="3" type="ORF">MACH26_14380</name>
</gene>
<evidence type="ECO:0000256" key="1">
    <source>
        <dbReference type="SAM" id="MobiDB-lite"/>
    </source>
</evidence>
<dbReference type="Gene3D" id="3.40.50.10610">
    <property type="entry name" value="ABC-type transport auxiliary lipoprotein component"/>
    <property type="match status" value="1"/>
</dbReference>
<proteinExistence type="predicted"/>
<evidence type="ECO:0000313" key="4">
    <source>
        <dbReference type="Proteomes" id="UP001333710"/>
    </source>
</evidence>
<reference evidence="3" key="1">
    <citation type="submission" date="2023-01" db="EMBL/GenBank/DDBJ databases">
        <title>Complete genome sequence of Planctobacterium marinum strain Dej080120_11.</title>
        <authorList>
            <person name="Ueki S."/>
            <person name="Maruyama F."/>
        </authorList>
    </citation>
    <scope>NUCLEOTIDE SEQUENCE</scope>
    <source>
        <strain evidence="3">Dej080120_11</strain>
    </source>
</reference>
<dbReference type="EMBL" id="AP027272">
    <property type="protein sequence ID" value="BDX05917.1"/>
    <property type="molecule type" value="Genomic_DNA"/>
</dbReference>
<accession>A0AA48HLU1</accession>
<keyword evidence="4" id="KW-1185">Reference proteome</keyword>
<evidence type="ECO:0008006" key="5">
    <source>
        <dbReference type="Google" id="ProtNLM"/>
    </source>
</evidence>
<dbReference type="AlphaFoldDB" id="A0AA48HLU1"/>
<protein>
    <recommendedName>
        <fullName evidence="5">Curli production assembly/transport component CsgG</fullName>
    </recommendedName>
</protein>
<name>A0AA48HLU1_9ALTE</name>
<sequence>MKTFKFLVLLVSLIGMNQALAKDVAVELTARGMTEEIAIERGLTRAISQVHGVDVDSRSWRLANKLKVNGESNTVVAMENITRMKTRGQIKSYEVLSSFCEDECEVEMRVIVPKYTSPGLSPDKRRKLVVAPFDGRFGKEFSDNLQTHLVQSRRFAVLDREHDTEYQKEKALLLSPDTGLNEKVRLSQVLGLDYLVVGEVSFFDDSRTEFNQFTGERSDIEAFNSEVNYKIINLSTRQVKWQDKTILETDIADLETASRVSRDIINAIYPLKIVSNSHNAVVLNQGGKSLEVGEVFDVFVLGEKLIDPYTKESLGYMEIPVGQIAINRVTAKVSYGSVVEGSIADMVKGSIVRLNTDEVYQDELVPVAVGSDKEHKPAASGGIILPAANKKSEPKPSPQGGVIIDDQN</sequence>
<organism evidence="3 4">
    <name type="scientific">Planctobacterium marinum</name>
    <dbReference type="NCBI Taxonomy" id="1631968"/>
    <lineage>
        <taxon>Bacteria</taxon>
        <taxon>Pseudomonadati</taxon>
        <taxon>Pseudomonadota</taxon>
        <taxon>Gammaproteobacteria</taxon>
        <taxon>Alteromonadales</taxon>
        <taxon>Alteromonadaceae</taxon>
        <taxon>Planctobacterium</taxon>
    </lineage>
</organism>